<evidence type="ECO:0000313" key="7">
    <source>
        <dbReference type="EMBL" id="MDR7375514.1"/>
    </source>
</evidence>
<comment type="caution">
    <text evidence="7">The sequence shown here is derived from an EMBL/GenBank/DDBJ whole genome shotgun (WGS) entry which is preliminary data.</text>
</comment>
<sequence>MISPVVAQIPPGVVTLEDHASHAHTVLDANAWAYFSGGAGDEITLRANRCAWDAQLLQPRVLQALAGGHTRTTLLGRTLAHPILLAPVAYQRMAHPDGELASAYAAAALGAGMVLSTQSSIALETIAAAVIPESARGLLCFQLYLQHDRGFSLDLVRRAEQAGYDALVLTVDAPTNGARDRERRANFRLPPGVSAVNLAGLAAAPAPALQPGQSALFDGLLAHAPTWDDVAWLQAHTRLPILLKGILHPDDARQAAALGLAGVIVSNHGGRTLDTTPATAAVLPRIKQAVGDMPVLVDGGIRRGTDVLKAMALGASAVLVGRPYVYGLANAGAVGVAHVLRLLRDELEIAMALCGCATLAQAGPALLFAQNPGNSTIGIANATDSYL</sequence>
<accession>A0ABU2C2G9</accession>
<organism evidence="7 8">
    <name type="scientific">Rhodoferax ferrireducens</name>
    <dbReference type="NCBI Taxonomy" id="192843"/>
    <lineage>
        <taxon>Bacteria</taxon>
        <taxon>Pseudomonadati</taxon>
        <taxon>Pseudomonadota</taxon>
        <taxon>Betaproteobacteria</taxon>
        <taxon>Burkholderiales</taxon>
        <taxon>Comamonadaceae</taxon>
        <taxon>Rhodoferax</taxon>
    </lineage>
</organism>
<evidence type="ECO:0000313" key="8">
    <source>
        <dbReference type="Proteomes" id="UP001180487"/>
    </source>
</evidence>
<evidence type="ECO:0000256" key="2">
    <source>
        <dbReference type="ARBA" id="ARBA00022630"/>
    </source>
</evidence>
<dbReference type="PIRSF" id="PIRSF000138">
    <property type="entry name" value="Al-hdrx_acd_dh"/>
    <property type="match status" value="1"/>
</dbReference>
<dbReference type="Proteomes" id="UP001180487">
    <property type="component" value="Unassembled WGS sequence"/>
</dbReference>
<keyword evidence="3" id="KW-0288">FMN</keyword>
<dbReference type="Pfam" id="PF01070">
    <property type="entry name" value="FMN_dh"/>
    <property type="match status" value="1"/>
</dbReference>
<protein>
    <submittedName>
        <fullName evidence="7">4-hydroxymandelate oxidase</fullName>
        <ecNumber evidence="7">1.1.3.46</ecNumber>
    </submittedName>
</protein>
<dbReference type="CDD" id="cd02809">
    <property type="entry name" value="alpha_hydroxyacid_oxid_FMN"/>
    <property type="match status" value="1"/>
</dbReference>
<dbReference type="PANTHER" id="PTHR10578:SF107">
    <property type="entry name" value="2-HYDROXYACID OXIDASE 1"/>
    <property type="match status" value="1"/>
</dbReference>
<evidence type="ECO:0000256" key="5">
    <source>
        <dbReference type="ARBA" id="ARBA00024042"/>
    </source>
</evidence>
<comment type="similarity">
    <text evidence="5">Belongs to the FMN-dependent alpha-hydroxy acid dehydrogenase family.</text>
</comment>
<feature type="domain" description="FMN hydroxy acid dehydrogenase" evidence="6">
    <location>
        <begin position="8"/>
        <end position="372"/>
    </location>
</feature>
<dbReference type="InterPro" id="IPR013785">
    <property type="entry name" value="Aldolase_TIM"/>
</dbReference>
<dbReference type="PANTHER" id="PTHR10578">
    <property type="entry name" value="S -2-HYDROXY-ACID OXIDASE-RELATED"/>
    <property type="match status" value="1"/>
</dbReference>
<name>A0ABU2C2G9_9BURK</name>
<reference evidence="7 8" key="1">
    <citation type="submission" date="2023-07" db="EMBL/GenBank/DDBJ databases">
        <title>Sorghum-associated microbial communities from plants grown in Nebraska, USA.</title>
        <authorList>
            <person name="Schachtman D."/>
        </authorList>
    </citation>
    <scope>NUCLEOTIDE SEQUENCE [LARGE SCALE GENOMIC DNA]</scope>
    <source>
        <strain evidence="7 8">BE313</strain>
    </source>
</reference>
<keyword evidence="4 7" id="KW-0560">Oxidoreductase</keyword>
<dbReference type="InterPro" id="IPR000262">
    <property type="entry name" value="FMN-dep_DH"/>
</dbReference>
<dbReference type="RefSeq" id="WP_405048579.1">
    <property type="nucleotide sequence ID" value="NZ_JAVDXT010000001.1"/>
</dbReference>
<proteinExistence type="inferred from homology"/>
<dbReference type="InterPro" id="IPR037396">
    <property type="entry name" value="FMN_HAD"/>
</dbReference>
<dbReference type="GO" id="GO:0016491">
    <property type="term" value="F:oxidoreductase activity"/>
    <property type="evidence" value="ECO:0007669"/>
    <property type="project" value="UniProtKB-KW"/>
</dbReference>
<dbReference type="EMBL" id="JAVDXT010000001">
    <property type="protein sequence ID" value="MDR7375514.1"/>
    <property type="molecule type" value="Genomic_DNA"/>
</dbReference>
<comment type="cofactor">
    <cofactor evidence="1">
        <name>FMN</name>
        <dbReference type="ChEBI" id="CHEBI:58210"/>
    </cofactor>
</comment>
<gene>
    <name evidence="7" type="ORF">J2X19_000172</name>
</gene>
<evidence type="ECO:0000256" key="1">
    <source>
        <dbReference type="ARBA" id="ARBA00001917"/>
    </source>
</evidence>
<dbReference type="EC" id="1.1.3.46" evidence="7"/>
<keyword evidence="8" id="KW-1185">Reference proteome</keyword>
<evidence type="ECO:0000259" key="6">
    <source>
        <dbReference type="PROSITE" id="PS51349"/>
    </source>
</evidence>
<evidence type="ECO:0000256" key="4">
    <source>
        <dbReference type="ARBA" id="ARBA00023002"/>
    </source>
</evidence>
<evidence type="ECO:0000256" key="3">
    <source>
        <dbReference type="ARBA" id="ARBA00022643"/>
    </source>
</evidence>
<dbReference type="SUPFAM" id="SSF51395">
    <property type="entry name" value="FMN-linked oxidoreductases"/>
    <property type="match status" value="1"/>
</dbReference>
<keyword evidence="2" id="KW-0285">Flavoprotein</keyword>
<dbReference type="Gene3D" id="3.20.20.70">
    <property type="entry name" value="Aldolase class I"/>
    <property type="match status" value="1"/>
</dbReference>
<dbReference type="InterPro" id="IPR012133">
    <property type="entry name" value="Alpha-hydoxy_acid_DH_FMN"/>
</dbReference>
<dbReference type="PROSITE" id="PS51349">
    <property type="entry name" value="FMN_HYDROXY_ACID_DH_2"/>
    <property type="match status" value="1"/>
</dbReference>